<dbReference type="Pfam" id="PF00437">
    <property type="entry name" value="T2SSE"/>
    <property type="match status" value="1"/>
</dbReference>
<dbReference type="InterPro" id="IPR001482">
    <property type="entry name" value="T2SS/T4SS_dom"/>
</dbReference>
<feature type="domain" description="Bacterial type II secretion system protein E" evidence="2">
    <location>
        <begin position="152"/>
        <end position="356"/>
    </location>
</feature>
<dbReference type="PANTHER" id="PTHR30486:SF6">
    <property type="entry name" value="TYPE IV PILUS RETRACTATION ATPASE PILT"/>
    <property type="match status" value="1"/>
</dbReference>
<dbReference type="EMBL" id="AP028654">
    <property type="protein sequence ID" value="BEP30430.1"/>
    <property type="molecule type" value="Genomic_DNA"/>
</dbReference>
<evidence type="ECO:0000259" key="2">
    <source>
        <dbReference type="Pfam" id="PF00437"/>
    </source>
</evidence>
<comment type="similarity">
    <text evidence="1">Belongs to the GSP E family.</text>
</comment>
<evidence type="ECO:0000256" key="1">
    <source>
        <dbReference type="ARBA" id="ARBA00006611"/>
    </source>
</evidence>
<protein>
    <recommendedName>
        <fullName evidence="2">Bacterial type II secretion system protein E domain-containing protein</fullName>
    </recommendedName>
</protein>
<sequence length="403" mass="46754">MIKTLHNSLMEEEYCMTRNTNLDFQAISLELSSSIIKMNPGLIADVSSGKIERIVLEKEIIKLIDNKRYKVQRDIMIKEIMNYMFGYGILQYYIENENITDIDGTRYNYFMIKENGIKKKIDIKFSTEEEFDKFCRLIIIRNGGIINENDSHARVSDENYRLRINVAINPRNITGPSLTIRKHRRTAYSLEELSDKDMFDKKVEKILVNIANSNSRIIFSGKGAAGKTTLLRAFIKKINESERILVCESDAEIYPESKNFISQRIKKDCYGGRKLELKDLLKDGLTMSLDGYCVGELVGEETWDFLKAGYTDHKIIGTLHAISAEDSLYRLLMLIENSIVGLSENTVKKVIANSLDIIVYLKNFEVQEIIKVNRYSNEKRVFEIDYLYKKKIRNNERNLAYEN</sequence>
<accession>A0AAU9EVF9</accession>
<dbReference type="RefSeq" id="WP_338536016.1">
    <property type="nucleotide sequence ID" value="NZ_AP028654.1"/>
</dbReference>
<keyword evidence="4" id="KW-1185">Reference proteome</keyword>
<evidence type="ECO:0000313" key="4">
    <source>
        <dbReference type="Proteomes" id="UP001321786"/>
    </source>
</evidence>
<gene>
    <name evidence="3" type="ORF">HLPR_27610</name>
</gene>
<dbReference type="KEGG" id="hprf:HLPR_27610"/>
<reference evidence="3 4" key="1">
    <citation type="submission" date="2023-08" db="EMBL/GenBank/DDBJ databases">
        <title>Helicovermis profunda gen. nov., sp. nov., a novel mesophilic, fermentative bacterium within the Bacillota from a deep-sea hydrothermal vent chimney.</title>
        <authorList>
            <person name="Miyazaki U."/>
            <person name="Mizutani D."/>
            <person name="Hashimoto Y."/>
            <person name="Tame A."/>
            <person name="Sawayama S."/>
            <person name="Miyazaki J."/>
            <person name="Takai K."/>
            <person name="Nakagawa S."/>
        </authorList>
    </citation>
    <scope>NUCLEOTIDE SEQUENCE [LARGE SCALE GENOMIC DNA]</scope>
    <source>
        <strain evidence="3 4">S502</strain>
    </source>
</reference>
<name>A0AAU9EVF9_9FIRM</name>
<dbReference type="GO" id="GO:0016887">
    <property type="term" value="F:ATP hydrolysis activity"/>
    <property type="evidence" value="ECO:0007669"/>
    <property type="project" value="InterPro"/>
</dbReference>
<proteinExistence type="inferred from homology"/>
<dbReference type="Proteomes" id="UP001321786">
    <property type="component" value="Chromosome"/>
</dbReference>
<dbReference type="SUPFAM" id="SSF52540">
    <property type="entry name" value="P-loop containing nucleoside triphosphate hydrolases"/>
    <property type="match status" value="1"/>
</dbReference>
<dbReference type="AlphaFoldDB" id="A0AAU9EVF9"/>
<dbReference type="Gene3D" id="3.30.450.380">
    <property type="match status" value="1"/>
</dbReference>
<dbReference type="Gene3D" id="3.40.50.300">
    <property type="entry name" value="P-loop containing nucleotide triphosphate hydrolases"/>
    <property type="match status" value="1"/>
</dbReference>
<dbReference type="PANTHER" id="PTHR30486">
    <property type="entry name" value="TWITCHING MOTILITY PROTEIN PILT"/>
    <property type="match status" value="1"/>
</dbReference>
<evidence type="ECO:0000313" key="3">
    <source>
        <dbReference type="EMBL" id="BEP30430.1"/>
    </source>
</evidence>
<dbReference type="InterPro" id="IPR050921">
    <property type="entry name" value="T4SS_GSP_E_ATPase"/>
</dbReference>
<organism evidence="3 4">
    <name type="scientific">Helicovermis profundi</name>
    <dbReference type="NCBI Taxonomy" id="3065157"/>
    <lineage>
        <taxon>Bacteria</taxon>
        <taxon>Bacillati</taxon>
        <taxon>Bacillota</taxon>
        <taxon>Clostridia</taxon>
        <taxon>Helicovermis</taxon>
    </lineage>
</organism>
<dbReference type="InterPro" id="IPR027417">
    <property type="entry name" value="P-loop_NTPase"/>
</dbReference>